<dbReference type="PANTHER" id="PTHR35850:SF1">
    <property type="entry name" value="TYPE VI SECRETION SYSTEM SHEATH PROTEIN TSSB1"/>
    <property type="match status" value="1"/>
</dbReference>
<dbReference type="KEGG" id="nde:NIDE1977"/>
<dbReference type="STRING" id="330214.NIDE1977"/>
<evidence type="ECO:0000313" key="2">
    <source>
        <dbReference type="Proteomes" id="UP000001660"/>
    </source>
</evidence>
<accession>D8PEP2</accession>
<dbReference type="Proteomes" id="UP000001660">
    <property type="component" value="Chromosome"/>
</dbReference>
<gene>
    <name evidence="1" type="ORF">NIDE1977</name>
</gene>
<evidence type="ECO:0008006" key="3">
    <source>
        <dbReference type="Google" id="ProtNLM"/>
    </source>
</evidence>
<dbReference type="eggNOG" id="COG3516">
    <property type="taxonomic scope" value="Bacteria"/>
</dbReference>
<dbReference type="PIRSF" id="PIRSF028301">
    <property type="entry name" value="UCP028301"/>
    <property type="match status" value="1"/>
</dbReference>
<dbReference type="InterPro" id="IPR008312">
    <property type="entry name" value="T6SS_TssB1"/>
</dbReference>
<keyword evidence="2" id="KW-1185">Reference proteome</keyword>
<proteinExistence type="predicted"/>
<dbReference type="NCBIfam" id="TIGR03358">
    <property type="entry name" value="VI_chp_5"/>
    <property type="match status" value="1"/>
</dbReference>
<dbReference type="OrthoDB" id="9789942at2"/>
<dbReference type="Pfam" id="PF05591">
    <property type="entry name" value="T6SS_VipA"/>
    <property type="match status" value="1"/>
</dbReference>
<dbReference type="PANTHER" id="PTHR35850">
    <property type="entry name" value="CYTOPLASMIC PROTEIN-RELATED"/>
    <property type="match status" value="1"/>
</dbReference>
<reference evidence="1 2" key="1">
    <citation type="journal article" date="2010" name="Proc. Natl. Acad. Sci. U.S.A.">
        <title>A Nitrospira metagenome illuminates the physiology and evolution of globally important nitrite-oxidizing bacteria.</title>
        <authorList>
            <person name="Lucker S."/>
            <person name="Wagner M."/>
            <person name="Maixner F."/>
            <person name="Pelletier E."/>
            <person name="Koch H."/>
            <person name="Vacherie B."/>
            <person name="Rattei T."/>
            <person name="Sinninghe Damste J."/>
            <person name="Spieck E."/>
            <person name="Le Paslier D."/>
            <person name="Daims H."/>
        </authorList>
    </citation>
    <scope>NUCLEOTIDE SEQUENCE [LARGE SCALE GENOMIC DNA]</scope>
</reference>
<dbReference type="AlphaFoldDB" id="D8PEP2"/>
<organism evidence="1 2">
    <name type="scientific">Nitrospira defluvii</name>
    <dbReference type="NCBI Taxonomy" id="330214"/>
    <lineage>
        <taxon>Bacteria</taxon>
        <taxon>Pseudomonadati</taxon>
        <taxon>Nitrospirota</taxon>
        <taxon>Nitrospiria</taxon>
        <taxon>Nitrospirales</taxon>
        <taxon>Nitrospiraceae</taxon>
        <taxon>Nitrospira</taxon>
    </lineage>
</organism>
<dbReference type="EMBL" id="FP929003">
    <property type="protein sequence ID" value="CBK41701.1"/>
    <property type="molecule type" value="Genomic_DNA"/>
</dbReference>
<name>D8PEP2_9BACT</name>
<dbReference type="HOGENOM" id="CLU_111033_0_0_0"/>
<protein>
    <recommendedName>
        <fullName evidence="3">Type VI secretion system contractile sheath small subunit</fullName>
    </recommendedName>
</protein>
<sequence>MARESTQHKLDRVRPPRVQITYDVETGGAIEMKELPFVVGVMADLAGKPDQPPAPLKDPKRKFVETDRDNFNDVMKGIGPRLAYKVDNKLTNDDTKIGVEIRFNNIDDFSPEQVAEQVEPLKKLVEVRKQLSALLAKTDGNDKLAEKLQEIIGNTELQQKIGKEAGLGTEGGSRKEG</sequence>
<evidence type="ECO:0000313" key="1">
    <source>
        <dbReference type="EMBL" id="CBK41701.1"/>
    </source>
</evidence>